<dbReference type="SUPFAM" id="SSF103473">
    <property type="entry name" value="MFS general substrate transporter"/>
    <property type="match status" value="1"/>
</dbReference>
<comment type="subcellular location">
    <subcellularLocation>
        <location evidence="1">Cell membrane</location>
        <topology evidence="1">Multi-pass membrane protein</topology>
    </subcellularLocation>
</comment>
<evidence type="ECO:0000259" key="10">
    <source>
        <dbReference type="PROSITE" id="PS50850"/>
    </source>
</evidence>
<dbReference type="PANTHER" id="PTHR42718">
    <property type="entry name" value="MAJOR FACILITATOR SUPERFAMILY MULTIDRUG TRANSPORTER MFSC"/>
    <property type="match status" value="1"/>
</dbReference>
<keyword evidence="7 9" id="KW-0472">Membrane</keyword>
<reference evidence="11 13" key="1">
    <citation type="submission" date="2016-01" db="EMBL/GenBank/DDBJ databases">
        <title>The new phylogeny of the genus Mycobacterium.</title>
        <authorList>
            <person name="Tarcisio F."/>
            <person name="Conor M."/>
            <person name="Antonella G."/>
            <person name="Elisabetta G."/>
            <person name="Giulia F.S."/>
            <person name="Sara T."/>
            <person name="Anna F."/>
            <person name="Clotilde B."/>
            <person name="Roberto B."/>
            <person name="Veronica D.S."/>
            <person name="Fabio R."/>
            <person name="Monica P."/>
            <person name="Olivier J."/>
            <person name="Enrico T."/>
            <person name="Nicola S."/>
        </authorList>
    </citation>
    <scope>NUCLEOTIDE SEQUENCE [LARGE SCALE GENOMIC DNA]</scope>
    <source>
        <strain evidence="11 13">DSM 44243</strain>
    </source>
</reference>
<evidence type="ECO:0000256" key="7">
    <source>
        <dbReference type="ARBA" id="ARBA00023136"/>
    </source>
</evidence>
<dbReference type="CDD" id="cd17321">
    <property type="entry name" value="MFS_MMR_MDR_like"/>
    <property type="match status" value="1"/>
</dbReference>
<feature type="transmembrane region" description="Helical" evidence="9">
    <location>
        <begin position="188"/>
        <end position="208"/>
    </location>
</feature>
<evidence type="ECO:0000256" key="8">
    <source>
        <dbReference type="SAM" id="MobiDB-lite"/>
    </source>
</evidence>
<dbReference type="RefSeq" id="WP_062539434.1">
    <property type="nucleotide sequence ID" value="NZ_BBUN01000109.1"/>
</dbReference>
<protein>
    <submittedName>
        <fullName evidence="11">MFS transporter</fullName>
    </submittedName>
</protein>
<dbReference type="STRING" id="28045.AWB95_06830"/>
<evidence type="ECO:0000313" key="11">
    <source>
        <dbReference type="EMBL" id="ORV16470.1"/>
    </source>
</evidence>
<dbReference type="InterPro" id="IPR020846">
    <property type="entry name" value="MFS_dom"/>
</dbReference>
<dbReference type="NCBIfam" id="TIGR00711">
    <property type="entry name" value="efflux_EmrB"/>
    <property type="match status" value="1"/>
</dbReference>
<dbReference type="InterPro" id="IPR036259">
    <property type="entry name" value="MFS_trans_sf"/>
</dbReference>
<feature type="transmembrane region" description="Helical" evidence="9">
    <location>
        <begin position="482"/>
        <end position="503"/>
    </location>
</feature>
<dbReference type="GO" id="GO:0005886">
    <property type="term" value="C:plasma membrane"/>
    <property type="evidence" value="ECO:0007669"/>
    <property type="project" value="UniProtKB-SubCell"/>
</dbReference>
<evidence type="ECO:0000256" key="2">
    <source>
        <dbReference type="ARBA" id="ARBA00008537"/>
    </source>
</evidence>
<evidence type="ECO:0000256" key="4">
    <source>
        <dbReference type="ARBA" id="ARBA00022475"/>
    </source>
</evidence>
<dbReference type="Pfam" id="PF07690">
    <property type="entry name" value="MFS_1"/>
    <property type="match status" value="1"/>
</dbReference>
<feature type="transmembrane region" description="Helical" evidence="9">
    <location>
        <begin position="132"/>
        <end position="150"/>
    </location>
</feature>
<feature type="transmembrane region" description="Helical" evidence="9">
    <location>
        <begin position="375"/>
        <end position="395"/>
    </location>
</feature>
<feature type="transmembrane region" description="Helical" evidence="9">
    <location>
        <begin position="323"/>
        <end position="340"/>
    </location>
</feature>
<dbReference type="Proteomes" id="UP000230971">
    <property type="component" value="Unassembled WGS sequence"/>
</dbReference>
<feature type="transmembrane region" description="Helical" evidence="9">
    <location>
        <begin position="249"/>
        <end position="268"/>
    </location>
</feature>
<evidence type="ECO:0000256" key="3">
    <source>
        <dbReference type="ARBA" id="ARBA00022448"/>
    </source>
</evidence>
<keyword evidence="13" id="KW-1185">Reference proteome</keyword>
<feature type="compositionally biased region" description="Polar residues" evidence="8">
    <location>
        <begin position="1"/>
        <end position="16"/>
    </location>
</feature>
<evidence type="ECO:0000256" key="9">
    <source>
        <dbReference type="SAM" id="Phobius"/>
    </source>
</evidence>
<feature type="region of interest" description="Disordered" evidence="8">
    <location>
        <begin position="1"/>
        <end position="28"/>
    </location>
</feature>
<accession>A0A1X1RTP5</accession>
<dbReference type="Gene3D" id="1.20.1250.20">
    <property type="entry name" value="MFS general substrate transporter like domains"/>
    <property type="match status" value="1"/>
</dbReference>
<feature type="region of interest" description="Disordered" evidence="8">
    <location>
        <begin position="544"/>
        <end position="618"/>
    </location>
</feature>
<evidence type="ECO:0000256" key="5">
    <source>
        <dbReference type="ARBA" id="ARBA00022692"/>
    </source>
</evidence>
<feature type="transmembrane region" description="Helical" evidence="9">
    <location>
        <begin position="352"/>
        <end position="369"/>
    </location>
</feature>
<dbReference type="GO" id="GO:0022857">
    <property type="term" value="F:transmembrane transporter activity"/>
    <property type="evidence" value="ECO:0007669"/>
    <property type="project" value="InterPro"/>
</dbReference>
<reference evidence="12 14" key="2">
    <citation type="journal article" date="2017" name="Infect. Genet. Evol.">
        <title>The new phylogeny of the genus Mycobacterium: The old and the news.</title>
        <authorList>
            <person name="Tortoli E."/>
            <person name="Fedrizzi T."/>
            <person name="Meehan C.J."/>
            <person name="Trovato A."/>
            <person name="Grottola A."/>
            <person name="Giacobazzi E."/>
            <person name="Serpini G.F."/>
            <person name="Tagliazucchi S."/>
            <person name="Fabio A."/>
            <person name="Bettua C."/>
            <person name="Bertorelli R."/>
            <person name="Frascaro F."/>
            <person name="De Sanctis V."/>
            <person name="Pecorari M."/>
            <person name="Jousson O."/>
            <person name="Segata N."/>
            <person name="Cirillo D.M."/>
        </authorList>
    </citation>
    <scope>NUCLEOTIDE SEQUENCE [LARGE SCALE GENOMIC DNA]</scope>
    <source>
        <strain evidence="12 14">NCTC 12882</strain>
    </source>
</reference>
<proteinExistence type="inferred from homology"/>
<feature type="transmembrane region" description="Helical" evidence="9">
    <location>
        <begin position="70"/>
        <end position="88"/>
    </location>
</feature>
<dbReference type="PANTHER" id="PTHR42718:SF42">
    <property type="entry name" value="EXPORT PROTEIN"/>
    <property type="match status" value="1"/>
</dbReference>
<name>A0A1X1RTP5_MYCCE</name>
<dbReference type="Proteomes" id="UP000193907">
    <property type="component" value="Unassembled WGS sequence"/>
</dbReference>
<comment type="similarity">
    <text evidence="2">Belongs to the major facilitator superfamily. EmrB family.</text>
</comment>
<evidence type="ECO:0000313" key="12">
    <source>
        <dbReference type="EMBL" id="PIB77843.1"/>
    </source>
</evidence>
<gene>
    <name evidence="11" type="ORF">AWB95_06830</name>
    <name evidence="12" type="ORF">CQY23_17155</name>
</gene>
<dbReference type="Gene3D" id="1.20.1720.10">
    <property type="entry name" value="Multidrug resistance protein D"/>
    <property type="match status" value="1"/>
</dbReference>
<comment type="caution">
    <text evidence="11">The sequence shown here is derived from an EMBL/GenBank/DDBJ whole genome shotgun (WGS) entry which is preliminary data.</text>
</comment>
<feature type="domain" description="Major facilitator superfamily (MFS) profile" evidence="10">
    <location>
        <begin position="34"/>
        <end position="503"/>
    </location>
</feature>
<keyword evidence="3" id="KW-0813">Transport</keyword>
<keyword evidence="5 9" id="KW-0812">Transmembrane</keyword>
<dbReference type="AlphaFoldDB" id="A0A1X1RTP5"/>
<sequence>MTTATMRARSGGSSRRTPAVTPRRRGSAPNPWHALWAMMVGFFMILLDSTIVAVANPSIMAKLETGYDTVIWVTSAYLLAYAVPLLVAGRLGDRFGPKNLYLAGLAVFTVASLWCGLSGSVAMLIAARVLQGIGAALLTPQTLSTITRIFPPERRGVAMSVWGATAGVATLVGPLAGGVLVDALGWEWIFFVNVPIGVVGLGLAAWLVPVLPTQMHRFDLAGVALSGAGMFLIVFALQEGQSACWAPWIWAVLVAGIGFMVAFVYWQAINTREPLIPLDIFRDRDFSLSNLGVAVIGFATTAMILPLMFYAQAVCGLSPTRSALLTAPMAITSGLLAPVVGRIVDRTHPRPVVGFGFSVLAIALTWLSIEMAPGTPIWRLVLVFVAMGVAMAFVWQPLAATATRNLPAHLAGAGSGVYNATRQVGAVLGSSSIAAFMTLRITAELPPMPGGLHPEATEDRSALQLPEFLREPFAAAMSQSMLLPAFIALFGVGAALFMVGFTVSPAGRRSQPVGGYAGTERIRAMPNVSDDFDDYVEYVVPRAPEPRVDEHDTEPLTPLKPAPPPASKAEPIGFAHNGFHVDDEKRVRPVAQFPPPRRNRHYRADPDEGPGYERNSYD</sequence>
<dbReference type="EMBL" id="PDKV01000023">
    <property type="protein sequence ID" value="PIB77843.1"/>
    <property type="molecule type" value="Genomic_DNA"/>
</dbReference>
<feature type="transmembrane region" description="Helical" evidence="9">
    <location>
        <begin position="34"/>
        <end position="55"/>
    </location>
</feature>
<evidence type="ECO:0000256" key="1">
    <source>
        <dbReference type="ARBA" id="ARBA00004651"/>
    </source>
</evidence>
<keyword evidence="6 9" id="KW-1133">Transmembrane helix</keyword>
<evidence type="ECO:0000313" key="14">
    <source>
        <dbReference type="Proteomes" id="UP000230971"/>
    </source>
</evidence>
<organism evidence="11 13">
    <name type="scientific">Mycobacterium celatum</name>
    <dbReference type="NCBI Taxonomy" id="28045"/>
    <lineage>
        <taxon>Bacteria</taxon>
        <taxon>Bacillati</taxon>
        <taxon>Actinomycetota</taxon>
        <taxon>Actinomycetes</taxon>
        <taxon>Mycobacteriales</taxon>
        <taxon>Mycobacteriaceae</taxon>
        <taxon>Mycobacterium</taxon>
    </lineage>
</organism>
<dbReference type="InterPro" id="IPR011701">
    <property type="entry name" value="MFS"/>
</dbReference>
<feature type="transmembrane region" description="Helical" evidence="9">
    <location>
        <begin position="157"/>
        <end position="176"/>
    </location>
</feature>
<feature type="transmembrane region" description="Helical" evidence="9">
    <location>
        <begin position="220"/>
        <end position="237"/>
    </location>
</feature>
<evidence type="ECO:0000313" key="13">
    <source>
        <dbReference type="Proteomes" id="UP000193907"/>
    </source>
</evidence>
<feature type="transmembrane region" description="Helical" evidence="9">
    <location>
        <begin position="288"/>
        <end position="311"/>
    </location>
</feature>
<dbReference type="PROSITE" id="PS50850">
    <property type="entry name" value="MFS"/>
    <property type="match status" value="1"/>
</dbReference>
<feature type="transmembrane region" description="Helical" evidence="9">
    <location>
        <begin position="100"/>
        <end position="126"/>
    </location>
</feature>
<dbReference type="FunFam" id="1.20.1720.10:FF:000021">
    <property type="entry name" value="Drug resistance transporter, EmrB/QacA subfamily"/>
    <property type="match status" value="1"/>
</dbReference>
<dbReference type="EMBL" id="LQOM01000021">
    <property type="protein sequence ID" value="ORV16470.1"/>
    <property type="molecule type" value="Genomic_DNA"/>
</dbReference>
<feature type="compositionally biased region" description="Basic and acidic residues" evidence="8">
    <location>
        <begin position="544"/>
        <end position="554"/>
    </location>
</feature>
<evidence type="ECO:0000256" key="6">
    <source>
        <dbReference type="ARBA" id="ARBA00022989"/>
    </source>
</evidence>
<keyword evidence="4" id="KW-1003">Cell membrane</keyword>
<dbReference type="InterPro" id="IPR004638">
    <property type="entry name" value="EmrB-like"/>
</dbReference>
<dbReference type="OrthoDB" id="7375466at2"/>